<feature type="transmembrane region" description="Helical" evidence="19">
    <location>
        <begin position="63"/>
        <end position="80"/>
    </location>
</feature>
<dbReference type="Pfam" id="PF01148">
    <property type="entry name" value="CTP_transf_1"/>
    <property type="match status" value="1"/>
</dbReference>
<gene>
    <name evidence="20" type="ORF">EDD75_0514</name>
</gene>
<keyword evidence="17" id="KW-1208">Phospholipid metabolism</keyword>
<keyword evidence="13 19" id="KW-1133">Transmembrane helix</keyword>
<reference evidence="20 21" key="1">
    <citation type="submission" date="2018-11" db="EMBL/GenBank/DDBJ databases">
        <title>Genomic Encyclopedia of Type Strains, Phase IV (KMG-IV): sequencing the most valuable type-strain genomes for metagenomic binning, comparative biology and taxonomic classification.</title>
        <authorList>
            <person name="Goeker M."/>
        </authorList>
    </citation>
    <scope>NUCLEOTIDE SEQUENCE [LARGE SCALE GENOMIC DNA]</scope>
    <source>
        <strain evidence="20 21">DSM 102936</strain>
    </source>
</reference>
<protein>
    <recommendedName>
        <fullName evidence="7 18">Phosphatidate cytidylyltransferase</fullName>
        <ecNumber evidence="6 18">2.7.7.41</ecNumber>
    </recommendedName>
</protein>
<evidence type="ECO:0000256" key="10">
    <source>
        <dbReference type="ARBA" id="ARBA00022679"/>
    </source>
</evidence>
<evidence type="ECO:0000256" key="6">
    <source>
        <dbReference type="ARBA" id="ARBA00012487"/>
    </source>
</evidence>
<dbReference type="GO" id="GO:0005886">
    <property type="term" value="C:plasma membrane"/>
    <property type="evidence" value="ECO:0007669"/>
    <property type="project" value="UniProtKB-SubCell"/>
</dbReference>
<feature type="transmembrane region" description="Helical" evidence="19">
    <location>
        <begin position="110"/>
        <end position="129"/>
    </location>
</feature>
<name>A0A3N5AXF8_9THEO</name>
<comment type="caution">
    <text evidence="20">The sequence shown here is derived from an EMBL/GenBank/DDBJ whole genome shotgun (WGS) entry which is preliminary data.</text>
</comment>
<keyword evidence="14" id="KW-0443">Lipid metabolism</keyword>
<evidence type="ECO:0000313" key="21">
    <source>
        <dbReference type="Proteomes" id="UP000282654"/>
    </source>
</evidence>
<keyword evidence="8" id="KW-1003">Cell membrane</keyword>
<dbReference type="PANTHER" id="PTHR46382:SF1">
    <property type="entry name" value="PHOSPHATIDATE CYTIDYLYLTRANSFERASE"/>
    <property type="match status" value="1"/>
</dbReference>
<dbReference type="AlphaFoldDB" id="A0A3N5AXF8"/>
<evidence type="ECO:0000256" key="8">
    <source>
        <dbReference type="ARBA" id="ARBA00022475"/>
    </source>
</evidence>
<evidence type="ECO:0000256" key="3">
    <source>
        <dbReference type="ARBA" id="ARBA00005119"/>
    </source>
</evidence>
<feature type="transmembrane region" description="Helical" evidence="19">
    <location>
        <begin position="177"/>
        <end position="195"/>
    </location>
</feature>
<evidence type="ECO:0000256" key="4">
    <source>
        <dbReference type="ARBA" id="ARBA00005189"/>
    </source>
</evidence>
<keyword evidence="16" id="KW-0594">Phospholipid biosynthesis</keyword>
<evidence type="ECO:0000256" key="19">
    <source>
        <dbReference type="SAM" id="Phobius"/>
    </source>
</evidence>
<evidence type="ECO:0000256" key="7">
    <source>
        <dbReference type="ARBA" id="ARBA00019373"/>
    </source>
</evidence>
<evidence type="ECO:0000256" key="5">
    <source>
        <dbReference type="ARBA" id="ARBA00010185"/>
    </source>
</evidence>
<dbReference type="RefSeq" id="WP_123927552.1">
    <property type="nucleotide sequence ID" value="NZ_RKRE01000001.1"/>
</dbReference>
<evidence type="ECO:0000256" key="9">
    <source>
        <dbReference type="ARBA" id="ARBA00022516"/>
    </source>
</evidence>
<organism evidence="20 21">
    <name type="scientific">Thermodesulfitimonas autotrophica</name>
    <dbReference type="NCBI Taxonomy" id="1894989"/>
    <lineage>
        <taxon>Bacteria</taxon>
        <taxon>Bacillati</taxon>
        <taxon>Bacillota</taxon>
        <taxon>Clostridia</taxon>
        <taxon>Thermoanaerobacterales</taxon>
        <taxon>Thermoanaerobacteraceae</taxon>
        <taxon>Thermodesulfitimonas</taxon>
    </lineage>
</organism>
<dbReference type="UniPathway" id="UPA00557">
    <property type="reaction ID" value="UER00614"/>
</dbReference>
<evidence type="ECO:0000256" key="13">
    <source>
        <dbReference type="ARBA" id="ARBA00022989"/>
    </source>
</evidence>
<evidence type="ECO:0000256" key="1">
    <source>
        <dbReference type="ARBA" id="ARBA00001698"/>
    </source>
</evidence>
<evidence type="ECO:0000313" key="20">
    <source>
        <dbReference type="EMBL" id="RPF49694.1"/>
    </source>
</evidence>
<dbReference type="OrthoDB" id="9799199at2"/>
<feature type="transmembrane region" description="Helical" evidence="19">
    <location>
        <begin position="135"/>
        <end position="156"/>
    </location>
</feature>
<dbReference type="PROSITE" id="PS51257">
    <property type="entry name" value="PROKAR_LIPOPROTEIN"/>
    <property type="match status" value="1"/>
</dbReference>
<dbReference type="PROSITE" id="PS01315">
    <property type="entry name" value="CDS"/>
    <property type="match status" value="1"/>
</dbReference>
<evidence type="ECO:0000256" key="14">
    <source>
        <dbReference type="ARBA" id="ARBA00023098"/>
    </source>
</evidence>
<proteinExistence type="inferred from homology"/>
<dbReference type="EMBL" id="RKRE01000001">
    <property type="protein sequence ID" value="RPF49694.1"/>
    <property type="molecule type" value="Genomic_DNA"/>
</dbReference>
<evidence type="ECO:0000256" key="17">
    <source>
        <dbReference type="ARBA" id="ARBA00023264"/>
    </source>
</evidence>
<sequence>MVTRRNDTLLLRIITASVGVPVLLFVACKGGGSLLLLVGLLYLAGLRENLRLLTGVGLTPSPFIAYLIALTLLLVTYFYPEQFPGALVYALLLSVLPLVLFFPRYSPPEAGVTFLSTAYLSLFLYLYLLRCLPQGRSWVLLALVVTWAFDTAAYFAGRYLGKRRLTPGLSPGKTVEGFAAGLLASALVAALFARWLPVGPFLLFVLGAVAGIAAQVGDLVFSAVKRAAGHKDAGRIIPGHGGVLDRFDSMLLTAPLIYAAARLLT</sequence>
<evidence type="ECO:0000256" key="2">
    <source>
        <dbReference type="ARBA" id="ARBA00004651"/>
    </source>
</evidence>
<keyword evidence="21" id="KW-1185">Reference proteome</keyword>
<accession>A0A3N5AXF8</accession>
<keyword evidence="9" id="KW-0444">Lipid biosynthesis</keyword>
<evidence type="ECO:0000256" key="11">
    <source>
        <dbReference type="ARBA" id="ARBA00022692"/>
    </source>
</evidence>
<comment type="similarity">
    <text evidence="5 18">Belongs to the CDS family.</text>
</comment>
<comment type="pathway">
    <text evidence="3 18">Phospholipid metabolism; CDP-diacylglycerol biosynthesis; CDP-diacylglycerol from sn-glycerol 3-phosphate: step 3/3.</text>
</comment>
<dbReference type="Proteomes" id="UP000282654">
    <property type="component" value="Unassembled WGS sequence"/>
</dbReference>
<comment type="catalytic activity">
    <reaction evidence="1 18">
        <text>a 1,2-diacyl-sn-glycero-3-phosphate + CTP + H(+) = a CDP-1,2-diacyl-sn-glycerol + diphosphate</text>
        <dbReference type="Rhea" id="RHEA:16229"/>
        <dbReference type="ChEBI" id="CHEBI:15378"/>
        <dbReference type="ChEBI" id="CHEBI:33019"/>
        <dbReference type="ChEBI" id="CHEBI:37563"/>
        <dbReference type="ChEBI" id="CHEBI:58332"/>
        <dbReference type="ChEBI" id="CHEBI:58608"/>
        <dbReference type="EC" id="2.7.7.41"/>
    </reaction>
</comment>
<evidence type="ECO:0000256" key="16">
    <source>
        <dbReference type="ARBA" id="ARBA00023209"/>
    </source>
</evidence>
<evidence type="ECO:0000256" key="12">
    <source>
        <dbReference type="ARBA" id="ARBA00022695"/>
    </source>
</evidence>
<dbReference type="GO" id="GO:0004605">
    <property type="term" value="F:phosphatidate cytidylyltransferase activity"/>
    <property type="evidence" value="ECO:0007669"/>
    <property type="project" value="UniProtKB-EC"/>
</dbReference>
<feature type="transmembrane region" description="Helical" evidence="19">
    <location>
        <begin position="20"/>
        <end position="43"/>
    </location>
</feature>
<feature type="transmembrane region" description="Helical" evidence="19">
    <location>
        <begin position="86"/>
        <end position="103"/>
    </location>
</feature>
<keyword evidence="12 18" id="KW-0548">Nucleotidyltransferase</keyword>
<dbReference type="GO" id="GO:0016024">
    <property type="term" value="P:CDP-diacylglycerol biosynthetic process"/>
    <property type="evidence" value="ECO:0007669"/>
    <property type="project" value="UniProtKB-UniPathway"/>
</dbReference>
<keyword evidence="10 18" id="KW-0808">Transferase</keyword>
<evidence type="ECO:0000256" key="15">
    <source>
        <dbReference type="ARBA" id="ARBA00023136"/>
    </source>
</evidence>
<comment type="pathway">
    <text evidence="4">Lipid metabolism.</text>
</comment>
<dbReference type="PANTHER" id="PTHR46382">
    <property type="entry name" value="PHOSPHATIDATE CYTIDYLYLTRANSFERASE"/>
    <property type="match status" value="1"/>
</dbReference>
<dbReference type="EC" id="2.7.7.41" evidence="6 18"/>
<dbReference type="InterPro" id="IPR000374">
    <property type="entry name" value="PC_trans"/>
</dbReference>
<comment type="subcellular location">
    <subcellularLocation>
        <location evidence="2">Cell membrane</location>
        <topology evidence="2">Multi-pass membrane protein</topology>
    </subcellularLocation>
</comment>
<keyword evidence="11 18" id="KW-0812">Transmembrane</keyword>
<feature type="transmembrane region" description="Helical" evidence="19">
    <location>
        <begin position="201"/>
        <end position="221"/>
    </location>
</feature>
<keyword evidence="15 19" id="KW-0472">Membrane</keyword>
<evidence type="ECO:0000256" key="18">
    <source>
        <dbReference type="RuleBase" id="RU003938"/>
    </source>
</evidence>